<dbReference type="AlphaFoldDB" id="A0ABD2AHB4"/>
<evidence type="ECO:0000256" key="1">
    <source>
        <dbReference type="SAM" id="Phobius"/>
    </source>
</evidence>
<proteinExistence type="predicted"/>
<keyword evidence="3" id="KW-1185">Reference proteome</keyword>
<comment type="caution">
    <text evidence="2">The sequence shown here is derived from an EMBL/GenBank/DDBJ whole genome shotgun (WGS) entry which is preliminary data.</text>
</comment>
<feature type="transmembrane region" description="Helical" evidence="1">
    <location>
        <begin position="50"/>
        <end position="71"/>
    </location>
</feature>
<organism evidence="2 3">
    <name type="scientific">Vespula squamosa</name>
    <name type="common">Southern yellow jacket</name>
    <name type="synonym">Wasp</name>
    <dbReference type="NCBI Taxonomy" id="30214"/>
    <lineage>
        <taxon>Eukaryota</taxon>
        <taxon>Metazoa</taxon>
        <taxon>Ecdysozoa</taxon>
        <taxon>Arthropoda</taxon>
        <taxon>Hexapoda</taxon>
        <taxon>Insecta</taxon>
        <taxon>Pterygota</taxon>
        <taxon>Neoptera</taxon>
        <taxon>Endopterygota</taxon>
        <taxon>Hymenoptera</taxon>
        <taxon>Apocrita</taxon>
        <taxon>Aculeata</taxon>
        <taxon>Vespoidea</taxon>
        <taxon>Vespidae</taxon>
        <taxon>Vespinae</taxon>
        <taxon>Vespula</taxon>
    </lineage>
</organism>
<accession>A0ABD2AHB4</accession>
<name>A0ABD2AHB4_VESSQ</name>
<evidence type="ECO:0000313" key="3">
    <source>
        <dbReference type="Proteomes" id="UP001607302"/>
    </source>
</evidence>
<gene>
    <name evidence="2" type="ORF">V1478_010279</name>
</gene>
<dbReference type="Proteomes" id="UP001607302">
    <property type="component" value="Unassembled WGS sequence"/>
</dbReference>
<keyword evidence="1" id="KW-1133">Transmembrane helix</keyword>
<reference evidence="2 3" key="1">
    <citation type="journal article" date="2024" name="Ann. Entomol. Soc. Am.">
        <title>Genomic analyses of the southern and eastern yellowjacket wasps (Hymenoptera: Vespidae) reveal evolutionary signatures of social life.</title>
        <authorList>
            <person name="Catto M.A."/>
            <person name="Caine P.B."/>
            <person name="Orr S.E."/>
            <person name="Hunt B.G."/>
            <person name="Goodisman M.A.D."/>
        </authorList>
    </citation>
    <scope>NUCLEOTIDE SEQUENCE [LARGE SCALE GENOMIC DNA]</scope>
    <source>
        <strain evidence="2">233</strain>
        <tissue evidence="2">Head and thorax</tissue>
    </source>
</reference>
<sequence length="170" mass="20216">MNISPSCLGNYLYLCTYSINSFTIQDFMSIAYFVINFSSICLICEFVKKIWIHTFLIVISLKFNLLNLVNISQIKYNISRRMFRLKSVGKVVFEKDGAQIGLFGDVRERVKSRPLTNYRDKVHEKYGYRNEEEQIDFGHDMLQEKYVDVRSIIEKCHSDCRRYTWSQEIF</sequence>
<evidence type="ECO:0000313" key="2">
    <source>
        <dbReference type="EMBL" id="KAL2720013.1"/>
    </source>
</evidence>
<dbReference type="EMBL" id="JAUDFV010000147">
    <property type="protein sequence ID" value="KAL2720013.1"/>
    <property type="molecule type" value="Genomic_DNA"/>
</dbReference>
<keyword evidence="1" id="KW-0472">Membrane</keyword>
<keyword evidence="1" id="KW-0812">Transmembrane</keyword>
<feature type="transmembrane region" description="Helical" evidence="1">
    <location>
        <begin position="12"/>
        <end position="35"/>
    </location>
</feature>
<protein>
    <submittedName>
        <fullName evidence="2">Uncharacterized protein</fullName>
    </submittedName>
</protein>